<evidence type="ECO:0000256" key="3">
    <source>
        <dbReference type="ARBA" id="ARBA00022679"/>
    </source>
</evidence>
<feature type="domain" description="Methyltransferase type 11" evidence="4">
    <location>
        <begin position="51"/>
        <end position="142"/>
    </location>
</feature>
<evidence type="ECO:0000256" key="2">
    <source>
        <dbReference type="ARBA" id="ARBA00022603"/>
    </source>
</evidence>
<name>M2MJ87_BAUPA</name>
<dbReference type="eggNOG" id="KOG3010">
    <property type="taxonomic scope" value="Eukaryota"/>
</dbReference>
<dbReference type="PANTHER" id="PTHR44942">
    <property type="entry name" value="METHYLTRANSF_11 DOMAIN-CONTAINING PROTEIN"/>
    <property type="match status" value="1"/>
</dbReference>
<accession>M2MJ87</accession>
<dbReference type="RefSeq" id="XP_007681406.1">
    <property type="nucleotide sequence ID" value="XM_007683216.1"/>
</dbReference>
<comment type="similarity">
    <text evidence="1">Belongs to the methyltransferase superfamily.</text>
</comment>
<dbReference type="OrthoDB" id="10027013at2759"/>
<dbReference type="Proteomes" id="UP000011761">
    <property type="component" value="Unassembled WGS sequence"/>
</dbReference>
<dbReference type="KEGG" id="bcom:BAUCODRAFT_39511"/>
<organism evidence="5 6">
    <name type="scientific">Baudoinia panamericana (strain UAMH 10762)</name>
    <name type="common">Angels' share fungus</name>
    <name type="synonym">Baudoinia compniacensis (strain UAMH 10762)</name>
    <dbReference type="NCBI Taxonomy" id="717646"/>
    <lineage>
        <taxon>Eukaryota</taxon>
        <taxon>Fungi</taxon>
        <taxon>Dikarya</taxon>
        <taxon>Ascomycota</taxon>
        <taxon>Pezizomycotina</taxon>
        <taxon>Dothideomycetes</taxon>
        <taxon>Dothideomycetidae</taxon>
        <taxon>Mycosphaerellales</taxon>
        <taxon>Teratosphaeriaceae</taxon>
        <taxon>Baudoinia</taxon>
    </lineage>
</organism>
<keyword evidence="2" id="KW-0489">Methyltransferase</keyword>
<dbReference type="InterPro" id="IPR051052">
    <property type="entry name" value="Diverse_substrate_MTase"/>
</dbReference>
<dbReference type="OMA" id="WRATFDT"/>
<reference evidence="5 6" key="1">
    <citation type="journal article" date="2012" name="PLoS Pathog.">
        <title>Diverse lifestyles and strategies of plant pathogenesis encoded in the genomes of eighteen Dothideomycetes fungi.</title>
        <authorList>
            <person name="Ohm R.A."/>
            <person name="Feau N."/>
            <person name="Henrissat B."/>
            <person name="Schoch C.L."/>
            <person name="Horwitz B.A."/>
            <person name="Barry K.W."/>
            <person name="Condon B.J."/>
            <person name="Copeland A.C."/>
            <person name="Dhillon B."/>
            <person name="Glaser F."/>
            <person name="Hesse C.N."/>
            <person name="Kosti I."/>
            <person name="LaButti K."/>
            <person name="Lindquist E.A."/>
            <person name="Lucas S."/>
            <person name="Salamov A.A."/>
            <person name="Bradshaw R.E."/>
            <person name="Ciuffetti L."/>
            <person name="Hamelin R.C."/>
            <person name="Kema G.H.J."/>
            <person name="Lawrence C."/>
            <person name="Scott J.A."/>
            <person name="Spatafora J.W."/>
            <person name="Turgeon B.G."/>
            <person name="de Wit P.J.G.M."/>
            <person name="Zhong S."/>
            <person name="Goodwin S.B."/>
            <person name="Grigoriev I.V."/>
        </authorList>
    </citation>
    <scope>NUCLEOTIDE SEQUENCE [LARGE SCALE GENOMIC DNA]</scope>
    <source>
        <strain evidence="5 6">UAMH 10762</strain>
    </source>
</reference>
<dbReference type="GeneID" id="19113809"/>
<dbReference type="Pfam" id="PF08241">
    <property type="entry name" value="Methyltransf_11"/>
    <property type="match status" value="1"/>
</dbReference>
<keyword evidence="3" id="KW-0808">Transferase</keyword>
<evidence type="ECO:0000313" key="6">
    <source>
        <dbReference type="Proteomes" id="UP000011761"/>
    </source>
</evidence>
<dbReference type="SUPFAM" id="SSF53335">
    <property type="entry name" value="S-adenosyl-L-methionine-dependent methyltransferases"/>
    <property type="match status" value="1"/>
</dbReference>
<dbReference type="GO" id="GO:0008757">
    <property type="term" value="F:S-adenosylmethionine-dependent methyltransferase activity"/>
    <property type="evidence" value="ECO:0007669"/>
    <property type="project" value="InterPro"/>
</dbReference>
<dbReference type="HOGENOM" id="CLU_049344_4_0_1"/>
<dbReference type="Gene3D" id="3.40.50.150">
    <property type="entry name" value="Vaccinia Virus protein VP39"/>
    <property type="match status" value="1"/>
</dbReference>
<proteinExistence type="inferred from homology"/>
<evidence type="ECO:0000256" key="1">
    <source>
        <dbReference type="ARBA" id="ARBA00008361"/>
    </source>
</evidence>
<evidence type="ECO:0000313" key="5">
    <source>
        <dbReference type="EMBL" id="EMC91343.1"/>
    </source>
</evidence>
<dbReference type="InterPro" id="IPR013216">
    <property type="entry name" value="Methyltransf_11"/>
</dbReference>
<gene>
    <name evidence="5" type="ORF">BAUCODRAFT_39511</name>
</gene>
<dbReference type="AlphaFoldDB" id="M2MJ87"/>
<protein>
    <recommendedName>
        <fullName evidence="4">Methyltransferase type 11 domain-containing protein</fullName>
    </recommendedName>
</protein>
<dbReference type="GO" id="GO:0032259">
    <property type="term" value="P:methylation"/>
    <property type="evidence" value="ECO:0007669"/>
    <property type="project" value="UniProtKB-KW"/>
</dbReference>
<sequence length="301" mass="34245">MAGSGLKDVALQGFDKSGDYDLHRPTYSTTAVQELLEQCRVSGIKRARVCDLAAGTGKFTEALLKQRDEQYEIIAIEPHDGMREILGKKQIPHVAVLPGTAEHMPLEDESVDVVIVAQAFHWFATKEALREIHRVLKPHGCFGMIWNIEDYNAPQDHKATTEWEGKVHALTWTFYDNEPRFRHQAWRKVFEDQSKSSPLDLIRAKEQLFALPLGEHVEAFETWLPKEDVWKRYSTISHISVLKGEERERTHQTVIDALNSPEVETNERGEVAVHGKTYVVWTSKIPEDGRASLTNVERPGA</sequence>
<dbReference type="InterPro" id="IPR029063">
    <property type="entry name" value="SAM-dependent_MTases_sf"/>
</dbReference>
<evidence type="ECO:0000259" key="4">
    <source>
        <dbReference type="Pfam" id="PF08241"/>
    </source>
</evidence>
<dbReference type="PANTHER" id="PTHR44942:SF4">
    <property type="entry name" value="METHYLTRANSFERASE TYPE 11 DOMAIN-CONTAINING PROTEIN"/>
    <property type="match status" value="1"/>
</dbReference>
<keyword evidence="6" id="KW-1185">Reference proteome</keyword>
<dbReference type="EMBL" id="KB445564">
    <property type="protein sequence ID" value="EMC91343.1"/>
    <property type="molecule type" value="Genomic_DNA"/>
</dbReference>
<dbReference type="CDD" id="cd02440">
    <property type="entry name" value="AdoMet_MTases"/>
    <property type="match status" value="1"/>
</dbReference>